<proteinExistence type="predicted"/>
<dbReference type="Proteomes" id="UP000625682">
    <property type="component" value="Unassembled WGS sequence"/>
</dbReference>
<dbReference type="EMBL" id="BMMU01000022">
    <property type="protein sequence ID" value="GGJ52798.1"/>
    <property type="molecule type" value="Genomic_DNA"/>
</dbReference>
<dbReference type="AlphaFoldDB" id="A0A917P1P2"/>
<name>A0A917P1P2_9ACTN</name>
<sequence length="74" mass="7528">MLIAGLGVFLAGSLVGAPAGDMNWITAARALTGVGAAMVIPLALPSGPRSSDTHRARADEPGTPHPCHHPCRHP</sequence>
<keyword evidence="3" id="KW-1185">Reference proteome</keyword>
<feature type="region of interest" description="Disordered" evidence="1">
    <location>
        <begin position="45"/>
        <end position="74"/>
    </location>
</feature>
<protein>
    <submittedName>
        <fullName evidence="2">Uncharacterized protein</fullName>
    </submittedName>
</protein>
<gene>
    <name evidence="2" type="ORF">GCM10012282_57260</name>
</gene>
<dbReference type="InterPro" id="IPR036259">
    <property type="entry name" value="MFS_trans_sf"/>
</dbReference>
<dbReference type="Gene3D" id="1.20.1720.10">
    <property type="entry name" value="Multidrug resistance protein D"/>
    <property type="match status" value="1"/>
</dbReference>
<evidence type="ECO:0000313" key="2">
    <source>
        <dbReference type="EMBL" id="GGJ52798.1"/>
    </source>
</evidence>
<comment type="caution">
    <text evidence="2">The sequence shown here is derived from an EMBL/GenBank/DDBJ whole genome shotgun (WGS) entry which is preliminary data.</text>
</comment>
<evidence type="ECO:0000256" key="1">
    <source>
        <dbReference type="SAM" id="MobiDB-lite"/>
    </source>
</evidence>
<accession>A0A917P1P2</accession>
<evidence type="ECO:0000313" key="3">
    <source>
        <dbReference type="Proteomes" id="UP000625682"/>
    </source>
</evidence>
<dbReference type="SUPFAM" id="SSF103473">
    <property type="entry name" value="MFS general substrate transporter"/>
    <property type="match status" value="1"/>
</dbReference>
<organism evidence="2 3">
    <name type="scientific">Streptomyces lacrimifluminis</name>
    <dbReference type="NCBI Taxonomy" id="1500077"/>
    <lineage>
        <taxon>Bacteria</taxon>
        <taxon>Bacillati</taxon>
        <taxon>Actinomycetota</taxon>
        <taxon>Actinomycetes</taxon>
        <taxon>Kitasatosporales</taxon>
        <taxon>Streptomycetaceae</taxon>
        <taxon>Streptomyces</taxon>
    </lineage>
</organism>
<feature type="compositionally biased region" description="Basic and acidic residues" evidence="1">
    <location>
        <begin position="51"/>
        <end position="62"/>
    </location>
</feature>
<reference evidence="2" key="2">
    <citation type="submission" date="2020-09" db="EMBL/GenBank/DDBJ databases">
        <authorList>
            <person name="Sun Q."/>
            <person name="Zhou Y."/>
        </authorList>
    </citation>
    <scope>NUCLEOTIDE SEQUENCE</scope>
    <source>
        <strain evidence="2">CGMCC 4.7272</strain>
    </source>
</reference>
<reference evidence="2" key="1">
    <citation type="journal article" date="2014" name="Int. J. Syst. Evol. Microbiol.">
        <title>Complete genome sequence of Corynebacterium casei LMG S-19264T (=DSM 44701T), isolated from a smear-ripened cheese.</title>
        <authorList>
            <consortium name="US DOE Joint Genome Institute (JGI-PGF)"/>
            <person name="Walter F."/>
            <person name="Albersmeier A."/>
            <person name="Kalinowski J."/>
            <person name="Ruckert C."/>
        </authorList>
    </citation>
    <scope>NUCLEOTIDE SEQUENCE</scope>
    <source>
        <strain evidence="2">CGMCC 4.7272</strain>
    </source>
</reference>